<gene>
    <name evidence="2" type="ORF">C6Y40_01370</name>
</gene>
<proteinExistence type="predicted"/>
<evidence type="ECO:0000313" key="2">
    <source>
        <dbReference type="EMBL" id="PRO75387.1"/>
    </source>
</evidence>
<evidence type="ECO:0000259" key="1">
    <source>
        <dbReference type="Pfam" id="PF13358"/>
    </source>
</evidence>
<sequence length="300" mass="34536">MNIKYVVELSENERSQLMELVSKGKSSARQLKRANILLMADVMKPHQDKDISDALNVGTSTIYRTKKRFVEDGLSEALSEGARPGMPRKLDANQDALLIALACSQPPQGLCRWTLTLLADKLVSLSDVETISKASRVDYEYKRVSVANIFMFFDRHKGWRKAKVTPAKKAEDFAQCMKELVDEHYPDADKIHVVMDNYSTHKAGSLYKAFKPEEALRILNRLEFHYTPKHASWLNMVEIEIGNMNQQCLDRRIPTWDKLQSELVAWEKLRNEARATIKWMFNVDAARKKLTRAYEKLNQS</sequence>
<name>A0A2S9VG01_9ALTE</name>
<reference evidence="3" key="1">
    <citation type="journal article" date="2020" name="Int. J. Syst. Evol. Microbiol.">
        <title>Alteromonas alba sp. nov., a marine bacterium isolated from the seawater of the West Pacific Ocean.</title>
        <authorList>
            <person name="Sun C."/>
            <person name="Wu Y.-H."/>
            <person name="Xamxidin M."/>
            <person name="Cheng H."/>
            <person name="Xu X.-W."/>
        </authorList>
    </citation>
    <scope>NUCLEOTIDE SEQUENCE [LARGE SCALE GENOMIC DNA]</scope>
    <source>
        <strain evidence="3">190</strain>
    </source>
</reference>
<organism evidence="2 3">
    <name type="scientific">Alteromonas alba</name>
    <dbReference type="NCBI Taxonomy" id="2079529"/>
    <lineage>
        <taxon>Bacteria</taxon>
        <taxon>Pseudomonadati</taxon>
        <taxon>Pseudomonadota</taxon>
        <taxon>Gammaproteobacteria</taxon>
        <taxon>Alteromonadales</taxon>
        <taxon>Alteromonadaceae</taxon>
        <taxon>Alteromonas/Salinimonas group</taxon>
        <taxon>Alteromonas</taxon>
    </lineage>
</organism>
<dbReference type="InterPro" id="IPR047655">
    <property type="entry name" value="Transpos_IS630-like"/>
</dbReference>
<dbReference type="RefSeq" id="WP_105933000.1">
    <property type="nucleotide sequence ID" value="NZ_PVNP01000012.1"/>
</dbReference>
<dbReference type="InterPro" id="IPR009057">
    <property type="entry name" value="Homeodomain-like_sf"/>
</dbReference>
<dbReference type="EMBL" id="PVNP01000012">
    <property type="protein sequence ID" value="PRO75387.1"/>
    <property type="molecule type" value="Genomic_DNA"/>
</dbReference>
<feature type="domain" description="Tc1-like transposase DDE" evidence="1">
    <location>
        <begin position="136"/>
        <end position="259"/>
    </location>
</feature>
<keyword evidence="3" id="KW-1185">Reference proteome</keyword>
<evidence type="ECO:0000313" key="3">
    <source>
        <dbReference type="Proteomes" id="UP000238949"/>
    </source>
</evidence>
<dbReference type="Pfam" id="PF13358">
    <property type="entry name" value="DDE_3"/>
    <property type="match status" value="1"/>
</dbReference>
<dbReference type="OrthoDB" id="6350427at2"/>
<accession>A0A2S9VG01</accession>
<dbReference type="Pfam" id="PF13565">
    <property type="entry name" value="HTH_32"/>
    <property type="match status" value="1"/>
</dbReference>
<protein>
    <recommendedName>
        <fullName evidence="1">Tc1-like transposase DDE domain-containing protein</fullName>
    </recommendedName>
</protein>
<comment type="caution">
    <text evidence="2">The sequence shown here is derived from an EMBL/GenBank/DDBJ whole genome shotgun (WGS) entry which is preliminary data.</text>
</comment>
<dbReference type="InterPro" id="IPR038717">
    <property type="entry name" value="Tc1-like_DDE_dom"/>
</dbReference>
<dbReference type="NCBIfam" id="NF033545">
    <property type="entry name" value="transpos_IS630"/>
    <property type="match status" value="1"/>
</dbReference>
<dbReference type="AlphaFoldDB" id="A0A2S9VG01"/>
<dbReference type="SUPFAM" id="SSF46689">
    <property type="entry name" value="Homeodomain-like"/>
    <property type="match status" value="1"/>
</dbReference>
<dbReference type="Proteomes" id="UP000238949">
    <property type="component" value="Unassembled WGS sequence"/>
</dbReference>